<dbReference type="InterPro" id="IPR039448">
    <property type="entry name" value="Beta_helix"/>
</dbReference>
<dbReference type="GO" id="GO:0005576">
    <property type="term" value="C:extracellular region"/>
    <property type="evidence" value="ECO:0007669"/>
    <property type="project" value="UniProtKB-SubCell"/>
</dbReference>
<dbReference type="PANTHER" id="PTHR40088:SF1">
    <property type="entry name" value="PECTATE LYASE PEL9"/>
    <property type="match status" value="1"/>
</dbReference>
<dbReference type="SMART" id="SM00710">
    <property type="entry name" value="PbH1"/>
    <property type="match status" value="5"/>
</dbReference>
<dbReference type="Pfam" id="PF13229">
    <property type="entry name" value="Beta_helix"/>
    <property type="match status" value="1"/>
</dbReference>
<dbReference type="InterPro" id="IPR006626">
    <property type="entry name" value="PbH1"/>
</dbReference>
<dbReference type="InterPro" id="IPR052052">
    <property type="entry name" value="Polysaccharide_Lyase_9"/>
</dbReference>
<evidence type="ECO:0000256" key="5">
    <source>
        <dbReference type="ARBA" id="ARBA00022729"/>
    </source>
</evidence>
<comment type="subcellular location">
    <subcellularLocation>
        <location evidence="2">Secreted</location>
    </subcellularLocation>
</comment>
<accession>A0A7Z2W0A9</accession>
<reference evidence="12 13" key="1">
    <citation type="submission" date="2020-04" db="EMBL/GenBank/DDBJ databases">
        <title>Genome sequencing of novel species.</title>
        <authorList>
            <person name="Heo J."/>
            <person name="Kim S.-J."/>
            <person name="Kim J.-S."/>
            <person name="Hong S.-B."/>
            <person name="Kwon S.-W."/>
        </authorList>
    </citation>
    <scope>NUCLEOTIDE SEQUENCE [LARGE SCALE GENOMIC DNA]</scope>
    <source>
        <strain evidence="12 13">GN2-R2</strain>
    </source>
</reference>
<dbReference type="RefSeq" id="WP_170204784.1">
    <property type="nucleotide sequence ID" value="NZ_CP051685.1"/>
</dbReference>
<dbReference type="Pfam" id="PF07602">
    <property type="entry name" value="DUF1565"/>
    <property type="match status" value="1"/>
</dbReference>
<dbReference type="SUPFAM" id="SSF51126">
    <property type="entry name" value="Pectin lyase-like"/>
    <property type="match status" value="1"/>
</dbReference>
<dbReference type="InterPro" id="IPR012334">
    <property type="entry name" value="Pectin_lyas_fold"/>
</dbReference>
<comment type="cofactor">
    <cofactor evidence="1">
        <name>Ca(2+)</name>
        <dbReference type="ChEBI" id="CHEBI:29108"/>
    </cofactor>
</comment>
<evidence type="ECO:0000256" key="3">
    <source>
        <dbReference type="ARBA" id="ARBA00022525"/>
    </source>
</evidence>
<feature type="domain" description="Right handed beta helix" evidence="11">
    <location>
        <begin position="185"/>
        <end position="352"/>
    </location>
</feature>
<evidence type="ECO:0000313" key="12">
    <source>
        <dbReference type="EMBL" id="QJE02702.1"/>
    </source>
</evidence>
<evidence type="ECO:0000256" key="8">
    <source>
        <dbReference type="ARBA" id="ARBA00038263"/>
    </source>
</evidence>
<keyword evidence="3" id="KW-0964">Secreted</keyword>
<gene>
    <name evidence="12" type="ORF">HH212_24030</name>
</gene>
<evidence type="ECO:0000259" key="11">
    <source>
        <dbReference type="Pfam" id="PF13229"/>
    </source>
</evidence>
<evidence type="ECO:0000259" key="10">
    <source>
        <dbReference type="Pfam" id="PF07602"/>
    </source>
</evidence>
<dbReference type="NCBIfam" id="NF041518">
    <property type="entry name" value="choice_anch_Q"/>
    <property type="match status" value="1"/>
</dbReference>
<dbReference type="InterPro" id="IPR011050">
    <property type="entry name" value="Pectin_lyase_fold/virulence"/>
</dbReference>
<sequence length="418" mass="44390">MIQIRNFYRRRQRAPAATRARSRFGALPPSMLVLLPLLAACSVQDNHPVTVIPQVVPAELYVAPDGLDSNPGTRAAPLRTLARAAQVVQPGTIVNVLPGVYHGGFRTAVSGLSNARIVFRSSERWGARIVPPPLSSNAAAWDNRASYVDIEGFEIDGSAQASGTGMEIGIGAGNAASTGMKWTTGIYSGGSYNRITGNHVHHVANSIACTSSDGGGIGVDSYYKGMHSEVSGNSVHDIGPPDCRYVHGIYMNAPGTIRNNVVYRVAEAGILLWHDAHRVSIVNNTVTASNRGILVGGGDFYHTKGLNDHTQVINNIVYDNRFGIAELGATGPHNSYRNNLVFQNPGGDWSLAQGMSHSGTVAAAPNFITYTRSGTPDFRLAQRSPAIGKGLDLGADQPDFYGKARPNAVEVDIGAAQH</sequence>
<evidence type="ECO:0000256" key="6">
    <source>
        <dbReference type="ARBA" id="ARBA00022837"/>
    </source>
</evidence>
<feature type="signal peptide" evidence="9">
    <location>
        <begin position="1"/>
        <end position="39"/>
    </location>
</feature>
<keyword evidence="7" id="KW-0456">Lyase</keyword>
<dbReference type="Gene3D" id="2.160.20.10">
    <property type="entry name" value="Single-stranded right-handed beta-helix, Pectin lyase-like"/>
    <property type="match status" value="1"/>
</dbReference>
<dbReference type="InterPro" id="IPR011459">
    <property type="entry name" value="DUF1565"/>
</dbReference>
<keyword evidence="4" id="KW-0479">Metal-binding</keyword>
<evidence type="ECO:0000256" key="7">
    <source>
        <dbReference type="ARBA" id="ARBA00023239"/>
    </source>
</evidence>
<proteinExistence type="inferred from homology"/>
<dbReference type="PANTHER" id="PTHR40088">
    <property type="entry name" value="PECTATE LYASE (EUROFUNG)"/>
    <property type="match status" value="1"/>
</dbReference>
<evidence type="ECO:0000256" key="2">
    <source>
        <dbReference type="ARBA" id="ARBA00004613"/>
    </source>
</evidence>
<organism evidence="12 13">
    <name type="scientific">Massilia forsythiae</name>
    <dbReference type="NCBI Taxonomy" id="2728020"/>
    <lineage>
        <taxon>Bacteria</taxon>
        <taxon>Pseudomonadati</taxon>
        <taxon>Pseudomonadota</taxon>
        <taxon>Betaproteobacteria</taxon>
        <taxon>Burkholderiales</taxon>
        <taxon>Oxalobacteraceae</taxon>
        <taxon>Telluria group</taxon>
        <taxon>Massilia</taxon>
    </lineage>
</organism>
<protein>
    <submittedName>
        <fullName evidence="12">DUF1565 domain-containing protein</fullName>
    </submittedName>
</protein>
<feature type="chain" id="PRO_5030730957" evidence="9">
    <location>
        <begin position="40"/>
        <end position="418"/>
    </location>
</feature>
<comment type="similarity">
    <text evidence="8">Belongs to the polysaccharide lyase 9 family.</text>
</comment>
<dbReference type="GO" id="GO:0016837">
    <property type="term" value="F:carbon-oxygen lyase activity, acting on polysaccharides"/>
    <property type="evidence" value="ECO:0007669"/>
    <property type="project" value="TreeGrafter"/>
</dbReference>
<keyword evidence="6" id="KW-0106">Calcium</keyword>
<evidence type="ECO:0000256" key="1">
    <source>
        <dbReference type="ARBA" id="ARBA00001913"/>
    </source>
</evidence>
<dbReference type="EMBL" id="CP051685">
    <property type="protein sequence ID" value="QJE02702.1"/>
    <property type="molecule type" value="Genomic_DNA"/>
</dbReference>
<evidence type="ECO:0000256" key="9">
    <source>
        <dbReference type="SAM" id="SignalP"/>
    </source>
</evidence>
<dbReference type="Proteomes" id="UP000502415">
    <property type="component" value="Chromosome"/>
</dbReference>
<name>A0A7Z2W0A9_9BURK</name>
<feature type="domain" description="DUF1565" evidence="10">
    <location>
        <begin position="66"/>
        <end position="102"/>
    </location>
</feature>
<keyword evidence="5 9" id="KW-0732">Signal</keyword>
<keyword evidence="13" id="KW-1185">Reference proteome</keyword>
<dbReference type="AlphaFoldDB" id="A0A7Z2W0A9"/>
<dbReference type="KEGG" id="mfy:HH212_24030"/>
<evidence type="ECO:0000313" key="13">
    <source>
        <dbReference type="Proteomes" id="UP000502415"/>
    </source>
</evidence>
<evidence type="ECO:0000256" key="4">
    <source>
        <dbReference type="ARBA" id="ARBA00022723"/>
    </source>
</evidence>
<dbReference type="InterPro" id="IPR059226">
    <property type="entry name" value="Choice_anch_Q_dom"/>
</dbReference>
<dbReference type="GO" id="GO:0046872">
    <property type="term" value="F:metal ion binding"/>
    <property type="evidence" value="ECO:0007669"/>
    <property type="project" value="UniProtKB-KW"/>
</dbReference>